<name>A0ABR2A3C1_9ROSI</name>
<comment type="caution">
    <text evidence="2">The sequence shown here is derived from an EMBL/GenBank/DDBJ whole genome shotgun (WGS) entry which is preliminary data.</text>
</comment>
<dbReference type="EMBL" id="JBBPBN010000397">
    <property type="protein sequence ID" value="KAK8487471.1"/>
    <property type="molecule type" value="Genomic_DNA"/>
</dbReference>
<proteinExistence type="predicted"/>
<reference evidence="2 3" key="1">
    <citation type="journal article" date="2024" name="G3 (Bethesda)">
        <title>Genome assembly of Hibiscus sabdariffa L. provides insights into metabolisms of medicinal natural products.</title>
        <authorList>
            <person name="Kim T."/>
        </authorList>
    </citation>
    <scope>NUCLEOTIDE SEQUENCE [LARGE SCALE GENOMIC DNA]</scope>
    <source>
        <strain evidence="2">TK-2024</strain>
        <tissue evidence="2">Old leaves</tissue>
    </source>
</reference>
<evidence type="ECO:0000313" key="2">
    <source>
        <dbReference type="EMBL" id="KAK8487471.1"/>
    </source>
</evidence>
<sequence>MKTESKVPLQSRVNEQRQIMVDMKLKSEDVGNQISLPGHIIANKIEIPSQSKVLVLGDIGVQTKLRGAGSNPTLGQDFQTQPSDGDILLE</sequence>
<dbReference type="Proteomes" id="UP001396334">
    <property type="component" value="Unassembled WGS sequence"/>
</dbReference>
<feature type="region of interest" description="Disordered" evidence="1">
    <location>
        <begin position="67"/>
        <end position="90"/>
    </location>
</feature>
<keyword evidence="3" id="KW-1185">Reference proteome</keyword>
<gene>
    <name evidence="2" type="ORF">V6N11_076688</name>
</gene>
<evidence type="ECO:0000256" key="1">
    <source>
        <dbReference type="SAM" id="MobiDB-lite"/>
    </source>
</evidence>
<evidence type="ECO:0000313" key="3">
    <source>
        <dbReference type="Proteomes" id="UP001396334"/>
    </source>
</evidence>
<protein>
    <submittedName>
        <fullName evidence="2">Uncharacterized protein</fullName>
    </submittedName>
</protein>
<feature type="compositionally biased region" description="Polar residues" evidence="1">
    <location>
        <begin position="70"/>
        <end position="83"/>
    </location>
</feature>
<accession>A0ABR2A3C1</accession>
<organism evidence="2 3">
    <name type="scientific">Hibiscus sabdariffa</name>
    <name type="common">roselle</name>
    <dbReference type="NCBI Taxonomy" id="183260"/>
    <lineage>
        <taxon>Eukaryota</taxon>
        <taxon>Viridiplantae</taxon>
        <taxon>Streptophyta</taxon>
        <taxon>Embryophyta</taxon>
        <taxon>Tracheophyta</taxon>
        <taxon>Spermatophyta</taxon>
        <taxon>Magnoliopsida</taxon>
        <taxon>eudicotyledons</taxon>
        <taxon>Gunneridae</taxon>
        <taxon>Pentapetalae</taxon>
        <taxon>rosids</taxon>
        <taxon>malvids</taxon>
        <taxon>Malvales</taxon>
        <taxon>Malvaceae</taxon>
        <taxon>Malvoideae</taxon>
        <taxon>Hibiscus</taxon>
    </lineage>
</organism>